<evidence type="ECO:0000313" key="2">
    <source>
        <dbReference type="Proteomes" id="UP000789920"/>
    </source>
</evidence>
<proteinExistence type="predicted"/>
<evidence type="ECO:0000313" key="1">
    <source>
        <dbReference type="EMBL" id="CAG8790175.1"/>
    </source>
</evidence>
<dbReference type="EMBL" id="CAJVQC010051285">
    <property type="protein sequence ID" value="CAG8790175.1"/>
    <property type="molecule type" value="Genomic_DNA"/>
</dbReference>
<gene>
    <name evidence="1" type="ORF">RPERSI_LOCUS19002</name>
</gene>
<comment type="caution">
    <text evidence="1">The sequence shown here is derived from an EMBL/GenBank/DDBJ whole genome shotgun (WGS) entry which is preliminary data.</text>
</comment>
<accession>A0ACA9RF71</accession>
<feature type="non-terminal residue" evidence="1">
    <location>
        <position position="235"/>
    </location>
</feature>
<organism evidence="1 2">
    <name type="scientific">Racocetra persica</name>
    <dbReference type="NCBI Taxonomy" id="160502"/>
    <lineage>
        <taxon>Eukaryota</taxon>
        <taxon>Fungi</taxon>
        <taxon>Fungi incertae sedis</taxon>
        <taxon>Mucoromycota</taxon>
        <taxon>Glomeromycotina</taxon>
        <taxon>Glomeromycetes</taxon>
        <taxon>Diversisporales</taxon>
        <taxon>Gigasporaceae</taxon>
        <taxon>Racocetra</taxon>
    </lineage>
</organism>
<dbReference type="Proteomes" id="UP000789920">
    <property type="component" value="Unassembled WGS sequence"/>
</dbReference>
<reference evidence="1" key="1">
    <citation type="submission" date="2021-06" db="EMBL/GenBank/DDBJ databases">
        <authorList>
            <person name="Kallberg Y."/>
            <person name="Tangrot J."/>
            <person name="Rosling A."/>
        </authorList>
    </citation>
    <scope>NUCLEOTIDE SEQUENCE</scope>
    <source>
        <strain evidence="1">MA461A</strain>
    </source>
</reference>
<sequence length="235" mass="26943">MPNPKKKKTVQNTPVPIFTTALNYISENIFEKNAAISVPRSEIAQKLDFYKKKAAVPNTVKATQNWMKKSKYKAKTIKQAIDGINRFISKNSAIRGFNLHNKYQFLDLHDILNSKMKDLQKKGLEEKEGSIALTAQQVKKIFTQILQDANVSEDTIMNITEHKSLQGVYTYKSVNESQKINTIKTLINSIEPNQEPSTVLTEITRFHINFNTNTVTNTQDVNMVQDQIYKEFQNQ</sequence>
<name>A0ACA9RF71_9GLOM</name>
<keyword evidence="2" id="KW-1185">Reference proteome</keyword>
<protein>
    <submittedName>
        <fullName evidence="1">27471_t:CDS:1</fullName>
    </submittedName>
</protein>